<comment type="subcellular location">
    <subcellularLocation>
        <location evidence="2">Cytoplasm</location>
    </subcellularLocation>
    <subcellularLocation>
        <location evidence="1">Nucleus</location>
    </subcellularLocation>
</comment>
<dbReference type="Pfam" id="PF00881">
    <property type="entry name" value="Nitroreductase"/>
    <property type="match status" value="1"/>
</dbReference>
<protein>
    <submittedName>
        <fullName evidence="8">Nitroreductase-like protein</fullName>
    </submittedName>
</protein>
<sequence>MASEKSFLQAIKDRRTIYALSKNSPIPDSKIVDIAKQAVLHVPSSFNSQSTRLVVLLNDEHDKFWDFVKDVLKPMVPEDQWSHTEQRVSGFRGGYGSILFFEDPEPVSALQKAFPIYAHHFPDWSEHTSAMHQYALWVALEAEGLGANLQHYNPIIDRKAQEEWNIPLEWKLRGQLVFGGKEKDAGEKEFKPVEGERLFVHGAKKD</sequence>
<keyword evidence="6" id="KW-0539">Nucleus</keyword>
<evidence type="ECO:0000256" key="5">
    <source>
        <dbReference type="ARBA" id="ARBA00023002"/>
    </source>
</evidence>
<evidence type="ECO:0000256" key="6">
    <source>
        <dbReference type="ARBA" id="ARBA00023242"/>
    </source>
</evidence>
<dbReference type="Proteomes" id="UP000799770">
    <property type="component" value="Unassembled WGS sequence"/>
</dbReference>
<dbReference type="GO" id="GO:0016491">
    <property type="term" value="F:oxidoreductase activity"/>
    <property type="evidence" value="ECO:0007669"/>
    <property type="project" value="UniProtKB-KW"/>
</dbReference>
<evidence type="ECO:0000259" key="7">
    <source>
        <dbReference type="Pfam" id="PF00881"/>
    </source>
</evidence>
<dbReference type="InterPro" id="IPR000415">
    <property type="entry name" value="Nitroreductase-like"/>
</dbReference>
<feature type="domain" description="Nitroreductase" evidence="7">
    <location>
        <begin position="11"/>
        <end position="179"/>
    </location>
</feature>
<evidence type="ECO:0000256" key="4">
    <source>
        <dbReference type="ARBA" id="ARBA00022490"/>
    </source>
</evidence>
<comment type="similarity">
    <text evidence="3">Belongs to the nitroreductase family.</text>
</comment>
<dbReference type="InterPro" id="IPR033877">
    <property type="entry name" value="Frm2/Hbn1"/>
</dbReference>
<keyword evidence="5" id="KW-0560">Oxidoreductase</keyword>
<dbReference type="PANTHER" id="PTHR43035">
    <property type="entry name" value="FATTY ACID REPRESSION MUTANT PROTEIN 2-RELATED"/>
    <property type="match status" value="1"/>
</dbReference>
<dbReference type="OrthoDB" id="2138173at2759"/>
<dbReference type="InterPro" id="IPR029479">
    <property type="entry name" value="Nitroreductase"/>
</dbReference>
<keyword evidence="4" id="KW-0963">Cytoplasm</keyword>
<dbReference type="SUPFAM" id="SSF55469">
    <property type="entry name" value="FMN-dependent nitroreductase-like"/>
    <property type="match status" value="1"/>
</dbReference>
<keyword evidence="9" id="KW-1185">Reference proteome</keyword>
<name>A0A6A5YJ12_9PLEO</name>
<evidence type="ECO:0000313" key="9">
    <source>
        <dbReference type="Proteomes" id="UP000799770"/>
    </source>
</evidence>
<proteinExistence type="inferred from homology"/>
<accession>A0A6A5YJ12</accession>
<dbReference type="CDD" id="cd02140">
    <property type="entry name" value="Frm2-like"/>
    <property type="match status" value="1"/>
</dbReference>
<dbReference type="GO" id="GO:0005737">
    <property type="term" value="C:cytoplasm"/>
    <property type="evidence" value="ECO:0007669"/>
    <property type="project" value="UniProtKB-SubCell"/>
</dbReference>
<evidence type="ECO:0000256" key="3">
    <source>
        <dbReference type="ARBA" id="ARBA00007118"/>
    </source>
</evidence>
<reference evidence="8" key="1">
    <citation type="journal article" date="2020" name="Stud. Mycol.">
        <title>101 Dothideomycetes genomes: a test case for predicting lifestyles and emergence of pathogens.</title>
        <authorList>
            <person name="Haridas S."/>
            <person name="Albert R."/>
            <person name="Binder M."/>
            <person name="Bloem J."/>
            <person name="Labutti K."/>
            <person name="Salamov A."/>
            <person name="Andreopoulos B."/>
            <person name="Baker S."/>
            <person name="Barry K."/>
            <person name="Bills G."/>
            <person name="Bluhm B."/>
            <person name="Cannon C."/>
            <person name="Castanera R."/>
            <person name="Culley D."/>
            <person name="Daum C."/>
            <person name="Ezra D."/>
            <person name="Gonzalez J."/>
            <person name="Henrissat B."/>
            <person name="Kuo A."/>
            <person name="Liang C."/>
            <person name="Lipzen A."/>
            <person name="Lutzoni F."/>
            <person name="Magnuson J."/>
            <person name="Mondo S."/>
            <person name="Nolan M."/>
            <person name="Ohm R."/>
            <person name="Pangilinan J."/>
            <person name="Park H.-J."/>
            <person name="Ramirez L."/>
            <person name="Alfaro M."/>
            <person name="Sun H."/>
            <person name="Tritt A."/>
            <person name="Yoshinaga Y."/>
            <person name="Zwiers L.-H."/>
            <person name="Turgeon B."/>
            <person name="Goodwin S."/>
            <person name="Spatafora J."/>
            <person name="Crous P."/>
            <person name="Grigoriev I."/>
        </authorList>
    </citation>
    <scope>NUCLEOTIDE SEQUENCE</scope>
    <source>
        <strain evidence="8">CBS 627.86</strain>
    </source>
</reference>
<evidence type="ECO:0000313" key="8">
    <source>
        <dbReference type="EMBL" id="KAF2107035.1"/>
    </source>
</evidence>
<dbReference type="EMBL" id="ML977357">
    <property type="protein sequence ID" value="KAF2107035.1"/>
    <property type="molecule type" value="Genomic_DNA"/>
</dbReference>
<dbReference type="PANTHER" id="PTHR43035:SF1">
    <property type="entry name" value="FATTY ACID REPRESSION MUTANT PROTEIN 2-RELATED"/>
    <property type="match status" value="1"/>
</dbReference>
<evidence type="ECO:0000256" key="1">
    <source>
        <dbReference type="ARBA" id="ARBA00004123"/>
    </source>
</evidence>
<dbReference type="GO" id="GO:0005634">
    <property type="term" value="C:nucleus"/>
    <property type="evidence" value="ECO:0007669"/>
    <property type="project" value="UniProtKB-SubCell"/>
</dbReference>
<dbReference type="AlphaFoldDB" id="A0A6A5YJ12"/>
<dbReference type="FunFam" id="3.40.109.10:FF:000001">
    <property type="entry name" value="Nitroreductase family"/>
    <property type="match status" value="1"/>
</dbReference>
<organism evidence="8 9">
    <name type="scientific">Lophiotrema nucula</name>
    <dbReference type="NCBI Taxonomy" id="690887"/>
    <lineage>
        <taxon>Eukaryota</taxon>
        <taxon>Fungi</taxon>
        <taxon>Dikarya</taxon>
        <taxon>Ascomycota</taxon>
        <taxon>Pezizomycotina</taxon>
        <taxon>Dothideomycetes</taxon>
        <taxon>Pleosporomycetidae</taxon>
        <taxon>Pleosporales</taxon>
        <taxon>Lophiotremataceae</taxon>
        <taxon>Lophiotrema</taxon>
    </lineage>
</organism>
<dbReference type="Gene3D" id="3.40.109.10">
    <property type="entry name" value="NADH Oxidase"/>
    <property type="match status" value="1"/>
</dbReference>
<evidence type="ECO:0000256" key="2">
    <source>
        <dbReference type="ARBA" id="ARBA00004496"/>
    </source>
</evidence>
<gene>
    <name evidence="8" type="ORF">BDV96DRAFT_506926</name>
</gene>
<dbReference type="GO" id="GO:0034599">
    <property type="term" value="P:cellular response to oxidative stress"/>
    <property type="evidence" value="ECO:0007669"/>
    <property type="project" value="InterPro"/>
</dbReference>